<dbReference type="GO" id="GO:0018659">
    <property type="term" value="F:4-hydroxybenzoate 3-monooxygenase activity"/>
    <property type="evidence" value="ECO:0007669"/>
    <property type="project" value="UniProtKB-EC"/>
</dbReference>
<gene>
    <name evidence="3" type="ORF">C1I93_07535</name>
</gene>
<dbReference type="OrthoDB" id="3647401at2"/>
<dbReference type="EMBL" id="POTX01000032">
    <property type="protein sequence ID" value="PZF98901.1"/>
    <property type="molecule type" value="Genomic_DNA"/>
</dbReference>
<keyword evidence="3" id="KW-0560">Oxidoreductase</keyword>
<evidence type="ECO:0000256" key="2">
    <source>
        <dbReference type="ARBA" id="ARBA00022827"/>
    </source>
</evidence>
<keyword evidence="2" id="KW-0274">FAD</keyword>
<evidence type="ECO:0000313" key="3">
    <source>
        <dbReference type="EMBL" id="PZF98901.1"/>
    </source>
</evidence>
<dbReference type="InterPro" id="IPR002938">
    <property type="entry name" value="FAD-bd"/>
</dbReference>
<keyword evidence="1" id="KW-0285">Flavoprotein</keyword>
<keyword evidence="3" id="KW-0503">Monooxygenase</keyword>
<dbReference type="GO" id="GO:0071949">
    <property type="term" value="F:FAD binding"/>
    <property type="evidence" value="ECO:0007669"/>
    <property type="project" value="InterPro"/>
</dbReference>
<sequence length="389" mass="43360">MRTQVGIVGAGPAGLMLSHLLHRHGISSVVLESRSREYVEHRLRAGVLEQGSVDLLRDTGLGARLDREGMRHEGIELRFDGESHRVPMTELTGRAITVYGQQEVVKDLIAARLDAGGTILFEARADRLSDLDTAPVIHFRHQGRDEELHCDFVVGCDGYHGVSRPTVPDGVLTTYERTYPFAWLGVLAAAPPAVEELIYAHHQRGFALYSMRSPQISRLYLQVPADADIADWPDERIWAELRTRLETVPDWTLNEGPILEKSITPLRSLVVEPMQWQRLYLAGDAVHIVPPTGAKGMNLALADVALLGDAFAAWYADGRTDLLDGYSRTALRRVWRAQQFSWWMTSMLHQLDADDPYAAKLQSATLRYVTTSPAYATSLAENYVGLPEV</sequence>
<dbReference type="NCBIfam" id="NF006091">
    <property type="entry name" value="PRK08243.1"/>
    <property type="match status" value="1"/>
</dbReference>
<accession>A0A2W2CHJ6</accession>
<dbReference type="InterPro" id="IPR050641">
    <property type="entry name" value="RIFMO-like"/>
</dbReference>
<proteinExistence type="predicted"/>
<reference evidence="3 4" key="1">
    <citation type="submission" date="2018-01" db="EMBL/GenBank/DDBJ databases">
        <title>Draft genome sequence of Jishengella endophytica.</title>
        <authorList>
            <person name="Sahin N."/>
            <person name="Ay H."/>
            <person name="Saygin H."/>
        </authorList>
    </citation>
    <scope>NUCLEOTIDE SEQUENCE [LARGE SCALE GENOMIC DNA]</scope>
    <source>
        <strain evidence="3 4">DSM 45430</strain>
    </source>
</reference>
<keyword evidence="4" id="KW-1185">Reference proteome</keyword>
<dbReference type="PANTHER" id="PTHR43004:SF3">
    <property type="entry name" value="P-HYDROXYBENZOATE HYDROXYLASE"/>
    <property type="match status" value="1"/>
</dbReference>
<dbReference type="RefSeq" id="WP_111242502.1">
    <property type="nucleotide sequence ID" value="NZ_AP023358.1"/>
</dbReference>
<evidence type="ECO:0000256" key="1">
    <source>
        <dbReference type="ARBA" id="ARBA00022630"/>
    </source>
</evidence>
<dbReference type="Gene3D" id="3.50.50.60">
    <property type="entry name" value="FAD/NAD(P)-binding domain"/>
    <property type="match status" value="1"/>
</dbReference>
<dbReference type="EC" id="1.14.13.2" evidence="3"/>
<protein>
    <submittedName>
        <fullName evidence="3">4-hydroxybenzoate 3-monooxygenase</fullName>
        <ecNumber evidence="3">1.14.13.2</ecNumber>
    </submittedName>
</protein>
<dbReference type="SUPFAM" id="SSF54373">
    <property type="entry name" value="FAD-linked reductases, C-terminal domain"/>
    <property type="match status" value="1"/>
</dbReference>
<dbReference type="Proteomes" id="UP000248627">
    <property type="component" value="Unassembled WGS sequence"/>
</dbReference>
<dbReference type="PANTHER" id="PTHR43004">
    <property type="entry name" value="TRK SYSTEM POTASSIUM UPTAKE PROTEIN"/>
    <property type="match status" value="1"/>
</dbReference>
<dbReference type="Gene3D" id="3.30.9.10">
    <property type="entry name" value="D-Amino Acid Oxidase, subunit A, domain 2"/>
    <property type="match status" value="1"/>
</dbReference>
<dbReference type="PRINTS" id="PR00420">
    <property type="entry name" value="RNGMNOXGNASE"/>
</dbReference>
<organism evidence="3 4">
    <name type="scientific">Micromonospora endophytica</name>
    <dbReference type="NCBI Taxonomy" id="515350"/>
    <lineage>
        <taxon>Bacteria</taxon>
        <taxon>Bacillati</taxon>
        <taxon>Actinomycetota</taxon>
        <taxon>Actinomycetes</taxon>
        <taxon>Micromonosporales</taxon>
        <taxon>Micromonosporaceae</taxon>
        <taxon>Micromonospora</taxon>
    </lineage>
</organism>
<dbReference type="SUPFAM" id="SSF51905">
    <property type="entry name" value="FAD/NAD(P)-binding domain"/>
    <property type="match status" value="1"/>
</dbReference>
<dbReference type="AlphaFoldDB" id="A0A2W2CHJ6"/>
<name>A0A2W2CHJ6_9ACTN</name>
<evidence type="ECO:0000313" key="4">
    <source>
        <dbReference type="Proteomes" id="UP000248627"/>
    </source>
</evidence>
<dbReference type="InterPro" id="IPR036188">
    <property type="entry name" value="FAD/NAD-bd_sf"/>
</dbReference>
<comment type="caution">
    <text evidence="3">The sequence shown here is derived from an EMBL/GenBank/DDBJ whole genome shotgun (WGS) entry which is preliminary data.</text>
</comment>
<dbReference type="Pfam" id="PF01494">
    <property type="entry name" value="FAD_binding_3"/>
    <property type="match status" value="1"/>
</dbReference>